<keyword evidence="4" id="KW-1185">Reference proteome</keyword>
<evidence type="ECO:0000313" key="4">
    <source>
        <dbReference type="Proteomes" id="UP000095209"/>
    </source>
</evidence>
<dbReference type="RefSeq" id="WP_069717495.1">
    <property type="nucleotide sequence ID" value="NZ_MJEH01000027.1"/>
</dbReference>
<dbReference type="InterPro" id="IPR014973">
    <property type="entry name" value="DUF1835"/>
</dbReference>
<gene>
    <name evidence="3" type="ORF">BFG57_15665</name>
</gene>
<sequence>MLHKITEFKKMIQQLSEEEAKSFLQLALIRLQMVEKTNYSEVEFTNDLKKMVNDLQRYKSQDFEKTEHEKVIHIVFSASTSGSLNNMLKDVNKWKEERVISLSEFFCYGPIQNLADESGREQRRKWLWNHINCDEEFLFEYEENFKRKQTEIQSIREHVPIVIWIADNSNEQMGLRFVLTLLDQNRNNVTVMNTSKLYEKLFNNNRVNYQPLHTGELPPEKLNSLYSNIKELKPLTAIEKQPLMDEWEELSNNQGLLHIWKNGEIEAVDVNYYDEYIINKARKLHNNQKEVGFMKSARLIGEVIGYLNQRLGDQFIEYRLRQLIIDGIFHIEGVPKAMMYYSVKLKELKEAESM</sequence>
<dbReference type="InterPro" id="IPR022123">
    <property type="entry name" value="DUF3658"/>
</dbReference>
<evidence type="ECO:0000259" key="2">
    <source>
        <dbReference type="Pfam" id="PF12395"/>
    </source>
</evidence>
<evidence type="ECO:0000259" key="1">
    <source>
        <dbReference type="Pfam" id="PF08874"/>
    </source>
</evidence>
<feature type="domain" description="DUF3658" evidence="2">
    <location>
        <begin position="229"/>
        <end position="341"/>
    </location>
</feature>
<dbReference type="OrthoDB" id="343110at2"/>
<evidence type="ECO:0000313" key="3">
    <source>
        <dbReference type="EMBL" id="OEH92493.1"/>
    </source>
</evidence>
<dbReference type="Proteomes" id="UP000095209">
    <property type="component" value="Unassembled WGS sequence"/>
</dbReference>
<protein>
    <recommendedName>
        <fullName evidence="5">DUF1835 domain-containing protein</fullName>
    </recommendedName>
</protein>
<dbReference type="AlphaFoldDB" id="A0A1E5LEJ0"/>
<dbReference type="EMBL" id="MJEH01000027">
    <property type="protein sequence ID" value="OEH92493.1"/>
    <property type="molecule type" value="Genomic_DNA"/>
</dbReference>
<accession>A0A1E5LEJ0</accession>
<feature type="domain" description="DUF1835" evidence="1">
    <location>
        <begin position="72"/>
        <end position="194"/>
    </location>
</feature>
<dbReference type="Pfam" id="PF12395">
    <property type="entry name" value="DUF3658"/>
    <property type="match status" value="1"/>
</dbReference>
<name>A0A1E5LEJ0_9BACI</name>
<organism evidence="3 4">
    <name type="scientific">Bacillus solimangrovi</name>
    <dbReference type="NCBI Taxonomy" id="1305675"/>
    <lineage>
        <taxon>Bacteria</taxon>
        <taxon>Bacillati</taxon>
        <taxon>Bacillota</taxon>
        <taxon>Bacilli</taxon>
        <taxon>Bacillales</taxon>
        <taxon>Bacillaceae</taxon>
        <taxon>Bacillus</taxon>
    </lineage>
</organism>
<dbReference type="STRING" id="1305675.BFG57_15665"/>
<reference evidence="3 4" key="1">
    <citation type="submission" date="2016-08" db="EMBL/GenBank/DDBJ databases">
        <title>Genome of Bacillus solimangrovi GH2-4.</title>
        <authorList>
            <person name="Lim S."/>
            <person name="Kim B.-C."/>
        </authorList>
    </citation>
    <scope>NUCLEOTIDE SEQUENCE [LARGE SCALE GENOMIC DNA]</scope>
    <source>
        <strain evidence="3 4">GH2-4</strain>
    </source>
</reference>
<evidence type="ECO:0008006" key="5">
    <source>
        <dbReference type="Google" id="ProtNLM"/>
    </source>
</evidence>
<dbReference type="Pfam" id="PF08874">
    <property type="entry name" value="DUF1835"/>
    <property type="match status" value="1"/>
</dbReference>
<proteinExistence type="predicted"/>
<comment type="caution">
    <text evidence="3">The sequence shown here is derived from an EMBL/GenBank/DDBJ whole genome shotgun (WGS) entry which is preliminary data.</text>
</comment>